<reference evidence="1 2" key="1">
    <citation type="submission" date="2017-10" db="EMBL/GenBank/DDBJ databases">
        <title>Antibacterial composition for extension of chilled fish shelf life and decreasing of risk of food-borne infections, bacteriophage strains for its preparation.</title>
        <authorList>
            <person name="Zulkarneev E.R."/>
            <person name="Aleshkin A.V."/>
            <person name="Rubalsky O.V."/>
            <person name="Kiseleva I.A."/>
            <person name="Rubalskii E.O."/>
            <person name="Lebedev S.N."/>
        </authorList>
    </citation>
    <scope>NUCLEOTIDE SEQUENCE [LARGE SCALE GENOMIC DNA]</scope>
</reference>
<gene>
    <name evidence="1" type="ORF">Ah1_00090</name>
</gene>
<evidence type="ECO:0000313" key="2">
    <source>
        <dbReference type="Proteomes" id="UP000240934"/>
    </source>
</evidence>
<evidence type="ECO:0000313" key="1">
    <source>
        <dbReference type="EMBL" id="AUE22631.1"/>
    </source>
</evidence>
<keyword evidence="2" id="KW-1185">Reference proteome</keyword>
<accession>A0A2H4YEN5</accession>
<organism evidence="1 2">
    <name type="scientific">Aeromonas phage Ah1</name>
    <dbReference type="NCBI Taxonomy" id="2053701"/>
    <lineage>
        <taxon>Viruses</taxon>
        <taxon>Duplodnaviria</taxon>
        <taxon>Heunggongvirae</taxon>
        <taxon>Uroviricota</taxon>
        <taxon>Caudoviricetes</taxon>
        <taxon>Pantevenvirales</taxon>
        <taxon>Straboviridae</taxon>
        <taxon>Cinqassovirus</taxon>
        <taxon>Cinqassovirus ah1</taxon>
    </lineage>
</organism>
<protein>
    <submittedName>
        <fullName evidence="1">Uncharacterized protein</fullName>
    </submittedName>
</protein>
<name>A0A2H4YEN5_9CAUD</name>
<dbReference type="EMBL" id="MG250483">
    <property type="protein sequence ID" value="AUE22631.1"/>
    <property type="molecule type" value="Genomic_DNA"/>
</dbReference>
<dbReference type="Proteomes" id="UP000240934">
    <property type="component" value="Segment"/>
</dbReference>
<sequence length="104" mass="12343">MKYYFRDEQYDISDSTYQGPVPRGAYAVAFATKRQRISHRWGSPEYKYSDHWVVLRSVYSHETSDFDTIYMWQIVQVFGETELEIAKNFKNTLTDVAKEITIVK</sequence>
<proteinExistence type="predicted"/>